<sequence>MKKTVLVTALVGVMGASNAMAQDDQKAFSLEGGLGFIFTTGNTDSTSISGSLESHQELERWSNDYNIEGLYKKESVENDAGEDEDRTSAQKFYGSAQANYKLDNPDYRLFGFGSYKDDRFSSFNYQSTVAAGWNQQIWESDRQSLEYSLGPGYTWQETIEGEKQNGFIVRASAAYQWLISDTSKFTQTLSTEVGSDNTKSRSESALTATISGNLSMKVAIKLDHNSNVDSGIEKLDTETAVTLVYSFF</sequence>
<keyword evidence="1" id="KW-0732">Signal</keyword>
<reference evidence="2 3" key="2">
    <citation type="submission" date="2020-04" db="EMBL/GenBank/DDBJ databases">
        <title>Complete genome sequence of Alteromonas pelagimontana 5.12T.</title>
        <authorList>
            <person name="Sinha R.K."/>
            <person name="Krishnan K.P."/>
            <person name="Kurian J.P."/>
        </authorList>
    </citation>
    <scope>NUCLEOTIDE SEQUENCE [LARGE SCALE GENOMIC DNA]</scope>
    <source>
        <strain evidence="2 3">5.12</strain>
    </source>
</reference>
<reference evidence="3" key="1">
    <citation type="submission" date="2014-12" db="EMBL/GenBank/DDBJ databases">
        <title>Complete genome sequence of a multi-drug resistant Klebsiella pneumoniae.</title>
        <authorList>
            <person name="Hua X."/>
            <person name="Chen Q."/>
            <person name="Li X."/>
            <person name="Feng Y."/>
            <person name="Ruan Z."/>
            <person name="Yu Y."/>
        </authorList>
    </citation>
    <scope>NUCLEOTIDE SEQUENCE [LARGE SCALE GENOMIC DNA]</scope>
    <source>
        <strain evidence="3">5.12</strain>
    </source>
</reference>
<dbReference type="EMBL" id="CP052766">
    <property type="protein sequence ID" value="QJR79994.1"/>
    <property type="molecule type" value="Genomic_DNA"/>
</dbReference>
<feature type="chain" id="PRO_5028999276" evidence="1">
    <location>
        <begin position="22"/>
        <end position="248"/>
    </location>
</feature>
<evidence type="ECO:0000313" key="3">
    <source>
        <dbReference type="Proteomes" id="UP000219285"/>
    </source>
</evidence>
<feature type="signal peptide" evidence="1">
    <location>
        <begin position="1"/>
        <end position="21"/>
    </location>
</feature>
<protein>
    <submittedName>
        <fullName evidence="2">DUF481 domain-containing protein</fullName>
    </submittedName>
</protein>
<keyword evidence="3" id="KW-1185">Reference proteome</keyword>
<proteinExistence type="predicted"/>
<name>A0A6M4MA01_9ALTE</name>
<dbReference type="OrthoDB" id="5292716at2"/>
<dbReference type="InterPro" id="IPR007433">
    <property type="entry name" value="DUF481"/>
</dbReference>
<dbReference type="Proteomes" id="UP000219285">
    <property type="component" value="Chromosome"/>
</dbReference>
<dbReference type="AlphaFoldDB" id="A0A6M4MA01"/>
<dbReference type="Pfam" id="PF04338">
    <property type="entry name" value="DUF481"/>
    <property type="match status" value="1"/>
</dbReference>
<accession>A0A6M4MA01</accession>
<evidence type="ECO:0000256" key="1">
    <source>
        <dbReference type="SAM" id="SignalP"/>
    </source>
</evidence>
<dbReference type="RefSeq" id="WP_075608694.1">
    <property type="nucleotide sequence ID" value="NZ_CP052766.1"/>
</dbReference>
<gene>
    <name evidence="2" type="ORF">CA267_003960</name>
</gene>
<organism evidence="2 3">
    <name type="scientific">Alteromonas pelagimontana</name>
    <dbReference type="NCBI Taxonomy" id="1858656"/>
    <lineage>
        <taxon>Bacteria</taxon>
        <taxon>Pseudomonadati</taxon>
        <taxon>Pseudomonadota</taxon>
        <taxon>Gammaproteobacteria</taxon>
        <taxon>Alteromonadales</taxon>
        <taxon>Alteromonadaceae</taxon>
        <taxon>Alteromonas/Salinimonas group</taxon>
        <taxon>Alteromonas</taxon>
    </lineage>
</organism>
<evidence type="ECO:0000313" key="2">
    <source>
        <dbReference type="EMBL" id="QJR79994.1"/>
    </source>
</evidence>
<dbReference type="KEGG" id="apel:CA267_003960"/>